<dbReference type="SUPFAM" id="SSF88723">
    <property type="entry name" value="PIN domain-like"/>
    <property type="match status" value="1"/>
</dbReference>
<keyword evidence="1" id="KW-0597">Phosphoprotein</keyword>
<dbReference type="Pfam" id="PF12246">
    <property type="entry name" value="MKT1_C"/>
    <property type="match status" value="1"/>
</dbReference>
<dbReference type="EMBL" id="JAAPAO010000342">
    <property type="protein sequence ID" value="KAF4662589.1"/>
    <property type="molecule type" value="Genomic_DNA"/>
</dbReference>
<evidence type="ECO:0000256" key="4">
    <source>
        <dbReference type="ARBA" id="ARBA00024023"/>
    </source>
</evidence>
<dbReference type="SMART" id="SM00484">
    <property type="entry name" value="XPGI"/>
    <property type="match status" value="1"/>
</dbReference>
<protein>
    <recommendedName>
        <fullName evidence="6">XPG-I domain-containing protein</fullName>
    </recommendedName>
</protein>
<dbReference type="Pfam" id="PF00867">
    <property type="entry name" value="XPG_I"/>
    <property type="match status" value="1"/>
</dbReference>
<dbReference type="Proteomes" id="UP000591131">
    <property type="component" value="Unassembled WGS sequence"/>
</dbReference>
<gene>
    <name evidence="7" type="ORF">FOL47_006185</name>
</gene>
<dbReference type="PANTHER" id="PTHR11081">
    <property type="entry name" value="FLAP ENDONUCLEASE FAMILY MEMBER"/>
    <property type="match status" value="1"/>
</dbReference>
<dbReference type="PRINTS" id="PR00853">
    <property type="entry name" value="XPGRADSUPER"/>
</dbReference>
<feature type="compositionally biased region" description="Polar residues" evidence="5">
    <location>
        <begin position="1029"/>
        <end position="1048"/>
    </location>
</feature>
<evidence type="ECO:0000256" key="2">
    <source>
        <dbReference type="ARBA" id="ARBA00022845"/>
    </source>
</evidence>
<reference evidence="7 8" key="1">
    <citation type="submission" date="2020-04" db="EMBL/GenBank/DDBJ databases">
        <title>Perkinsus chesapeaki whole genome sequence.</title>
        <authorList>
            <person name="Bogema D.R."/>
        </authorList>
    </citation>
    <scope>NUCLEOTIDE SEQUENCE [LARGE SCALE GENOMIC DNA]</scope>
    <source>
        <strain evidence="7">ATCC PRA-425</strain>
    </source>
</reference>
<name>A0A7J6LTF6_PERCH</name>
<dbReference type="Pfam" id="PF12247">
    <property type="entry name" value="MKT1_N"/>
    <property type="match status" value="1"/>
</dbReference>
<dbReference type="InterPro" id="IPR029060">
    <property type="entry name" value="PIN-like_dom_sf"/>
</dbReference>
<dbReference type="GO" id="GO:0006417">
    <property type="term" value="P:regulation of translation"/>
    <property type="evidence" value="ECO:0007669"/>
    <property type="project" value="UniProtKB-KW"/>
</dbReference>
<dbReference type="Gene3D" id="3.40.50.1010">
    <property type="entry name" value="5'-nuclease"/>
    <property type="match status" value="1"/>
</dbReference>
<feature type="region of interest" description="Disordered" evidence="5">
    <location>
        <begin position="1187"/>
        <end position="1370"/>
    </location>
</feature>
<evidence type="ECO:0000256" key="3">
    <source>
        <dbReference type="ARBA" id="ARBA00023128"/>
    </source>
</evidence>
<comment type="caution">
    <text evidence="7">The sequence shown here is derived from an EMBL/GenBank/DDBJ whole genome shotgun (WGS) entry which is preliminary data.</text>
</comment>
<feature type="compositionally biased region" description="Polar residues" evidence="5">
    <location>
        <begin position="924"/>
        <end position="934"/>
    </location>
</feature>
<feature type="domain" description="XPG-I" evidence="6">
    <location>
        <begin position="119"/>
        <end position="187"/>
    </location>
</feature>
<feature type="region of interest" description="Disordered" evidence="5">
    <location>
        <begin position="296"/>
        <end position="320"/>
    </location>
</feature>
<evidence type="ECO:0000256" key="5">
    <source>
        <dbReference type="SAM" id="MobiDB-lite"/>
    </source>
</evidence>
<dbReference type="OrthoDB" id="17262at2759"/>
<dbReference type="GO" id="GO:0017108">
    <property type="term" value="F:5'-flap endonuclease activity"/>
    <property type="evidence" value="ECO:0007669"/>
    <property type="project" value="TreeGrafter"/>
</dbReference>
<feature type="region of interest" description="Disordered" evidence="5">
    <location>
        <begin position="882"/>
        <end position="985"/>
    </location>
</feature>
<keyword evidence="8" id="KW-1185">Reference proteome</keyword>
<dbReference type="InterPro" id="IPR006085">
    <property type="entry name" value="XPG_DNA_repair_N"/>
</dbReference>
<keyword evidence="3" id="KW-0496">Mitochondrion</keyword>
<evidence type="ECO:0000313" key="7">
    <source>
        <dbReference type="EMBL" id="KAF4662589.1"/>
    </source>
</evidence>
<dbReference type="Pfam" id="PF00752">
    <property type="entry name" value="XPG_N"/>
    <property type="match status" value="1"/>
</dbReference>
<keyword evidence="2" id="KW-0810">Translation regulation</keyword>
<comment type="similarity">
    <text evidence="4">Belongs to the XPG/RAD2 endonuclease family.</text>
</comment>
<evidence type="ECO:0000256" key="1">
    <source>
        <dbReference type="ARBA" id="ARBA00022553"/>
    </source>
</evidence>
<evidence type="ECO:0000259" key="6">
    <source>
        <dbReference type="SMART" id="SM00484"/>
    </source>
</evidence>
<dbReference type="InterPro" id="IPR006086">
    <property type="entry name" value="XPG-I_dom"/>
</dbReference>
<feature type="compositionally biased region" description="Low complexity" evidence="5">
    <location>
        <begin position="1245"/>
        <end position="1280"/>
    </location>
</feature>
<dbReference type="InterPro" id="IPR006084">
    <property type="entry name" value="XPG/Rad2"/>
</dbReference>
<evidence type="ECO:0000313" key="8">
    <source>
        <dbReference type="Proteomes" id="UP000591131"/>
    </source>
</evidence>
<proteinExistence type="inferred from homology"/>
<feature type="compositionally biased region" description="Low complexity" evidence="5">
    <location>
        <begin position="1099"/>
        <end position="1117"/>
    </location>
</feature>
<feature type="compositionally biased region" description="Low complexity" evidence="5">
    <location>
        <begin position="1056"/>
        <end position="1068"/>
    </location>
</feature>
<organism evidence="7 8">
    <name type="scientific">Perkinsus chesapeaki</name>
    <name type="common">Clam parasite</name>
    <name type="synonym">Perkinsus andrewsi</name>
    <dbReference type="NCBI Taxonomy" id="330153"/>
    <lineage>
        <taxon>Eukaryota</taxon>
        <taxon>Sar</taxon>
        <taxon>Alveolata</taxon>
        <taxon>Perkinsozoa</taxon>
        <taxon>Perkinsea</taxon>
        <taxon>Perkinsida</taxon>
        <taxon>Perkinsidae</taxon>
        <taxon>Perkinsus</taxon>
    </lineage>
</organism>
<feature type="compositionally biased region" description="Gly residues" evidence="5">
    <location>
        <begin position="1088"/>
        <end position="1098"/>
    </location>
</feature>
<feature type="region of interest" description="Disordered" evidence="5">
    <location>
        <begin position="1125"/>
        <end position="1144"/>
    </location>
</feature>
<sequence length="1370" mass="150847">MDQLSDMKMALDATFWLRSIQMLKDPYADALGGMPPGLFGIIAKELELFSHYKIKPIFVFDGIVPPLQHQMFQQSSQQQLDQAWTLSANGRDSEAQKAFAVATSRINSDICHFAFHFLKSKGYEVIRAPYFASAQLAFMAANNLCQVVYGPPGLLLYGVKSVVLQMDFQKNKAEWVSLDHVLSKWCINREQFIDACLLAGTEYCLTYPYLNLDQFRGDNQQPSAPHHAGAFSFETAIEFIRQVPLNSWMQTFPTDDMRNDHVEGYCVCKLLLCYTPVLNTIDLEVRPLSCGSGHTNPHLSPPGEGTPPMLITNPDGTKTPSPIPISFPPTHVCPSDMSTVLGERLPMTVYELLMAGFISSRLPLVLATGVWCDRQSPLIDSKEYRSLLIDLTNEYRTKALGLMANRLNPALRDRPIICTAYWEVGELAQSQQQSTQTGAPPMGATPTTNRAHLLYTLNREDPNLRRISIPHVKGLRWAFTKADVENEMRRQGVKTVDLRFCLQWHANEFQRDGPLVTNLRNPTGPRAHPKDLNSLAALVHFQLLEALEYFSEDGGMTVLGDVLKDTPSRFQEATMFALELMKFGVLTGDPFEPVDGSEFPAAVRYPKIETATDKQKSITLLSRVTSLIPMKLKNDLWDTTVEFDLAAFHSLVRLFKRTLRVLCEACLAEDLIEDKTLIKQLPSNTFSPNGPLPSDLDANGQRLPYHREPRVAEVGPSPVLPVFMLPRTCMGIVMKHFMEWEAPQTRKPMTAAEKRAAFDAEVRKKFACCVDPMRDLGVALDFWGEVRRCIVDISDQLGAEEMKEDVVKADKLLSEKRVMMGKFGINKMSAAAVATTNSAISDSKVDWLTFSIEELKKYQSLPCCICKPSGGMPELIDKDNAESPLLQAPPGRRGGGLRGRGGSAGGGGGTSGPSTSTNRGYANKGQQYDKTTTPPDRKKFDSQAGNRSHKKEGNDSRGYHRQSGGGRYNNNNAAAVPAGGEGLNKFTLGDIRKAESTIEKSSMTVGEYVKKVARGEISGDASPAKKNGQPDSSSIFDQSSTRRGSNRMTEWLKPRQQQQQPGGDQQQQKMRSGLPKGAVTLEELERGGQAGRGKGYGKGSAAAAEASTGGGESNEAGRALLAMIGGGGDKTETTTGGHAGGDNVHDQTLRILREQQQLRADARQHRGGGGGANDEMKRLQRELAQIRTKGQISPTDGAATHVSPRKAQEGGYATQASQYAQHRAALNQGSRGMQMAAPPPPPPMGAYGQPPMYGGMMAPPQMPNQQQQMQVLLQQLQQQQRRQEQQYDPHQMARRQHHQHQQMAATAARAAAATRGQQGGGFQPQQQQFARTAVNKEEGGIKGAWSQLMEPLPQRSHRSPASTMDEKIRQ</sequence>
<accession>A0A7J6LTF6</accession>
<feature type="region of interest" description="Disordered" evidence="5">
    <location>
        <begin position="1015"/>
        <end position="1119"/>
    </location>
</feature>
<dbReference type="PANTHER" id="PTHR11081:SF32">
    <property type="entry name" value="POST-TRANSCRIPTIONAL REGULATOR MKT1"/>
    <property type="match status" value="1"/>
</dbReference>
<feature type="compositionally biased region" description="Low complexity" evidence="5">
    <location>
        <begin position="1301"/>
        <end position="1316"/>
    </location>
</feature>
<dbReference type="CDD" id="cd09858">
    <property type="entry name" value="PIN_MKT1"/>
    <property type="match status" value="1"/>
</dbReference>
<dbReference type="InterPro" id="IPR022040">
    <property type="entry name" value="MKT1_N"/>
</dbReference>
<dbReference type="CDD" id="cd09902">
    <property type="entry name" value="H3TH_MKT1"/>
    <property type="match status" value="1"/>
</dbReference>
<dbReference type="InterPro" id="IPR037314">
    <property type="entry name" value="MKT1_H3TH"/>
</dbReference>
<dbReference type="InterPro" id="IPR022039">
    <property type="entry name" value="MKT1_C"/>
</dbReference>
<feature type="non-terminal residue" evidence="7">
    <location>
        <position position="1370"/>
    </location>
</feature>
<feature type="compositionally biased region" description="Gly residues" evidence="5">
    <location>
        <begin position="892"/>
        <end position="911"/>
    </location>
</feature>